<accession>A0AAP0BB84</accession>
<evidence type="ECO:0000256" key="1">
    <source>
        <dbReference type="SAM" id="MobiDB-lite"/>
    </source>
</evidence>
<proteinExistence type="predicted"/>
<sequence>MMRLFISRSVGRQRPPPPSSLHHQRGMHERNKKAMGLVAKGWSAVQEVDRVIDHTEPNDPRLLPLLRTAKENFELALEVDNMNTHARYWLGRMHFKYHIPGACKLIGAALLAEAANMGDADAQYELGCRLRVDNQYVKSDQQAFFYIEEAVDQLHPGALYLLGAVYLTGDCVKRDVASAMWCFHRASEKGHAGAAIAYGSLLLKGYEVPEAIAKFSSNRSPSIGGAKRKQEKGQQQDAVEMAKEQFRIATEAGCDLGLHWLNRLPDSDEHQLLPAT</sequence>
<dbReference type="Gene3D" id="1.25.40.10">
    <property type="entry name" value="Tetratricopeptide repeat domain"/>
    <property type="match status" value="1"/>
</dbReference>
<dbReference type="Pfam" id="PF08238">
    <property type="entry name" value="Sel1"/>
    <property type="match status" value="2"/>
</dbReference>
<dbReference type="InterPro" id="IPR011990">
    <property type="entry name" value="TPR-like_helical_dom_sf"/>
</dbReference>
<evidence type="ECO:0000313" key="3">
    <source>
        <dbReference type="Proteomes" id="UP001418222"/>
    </source>
</evidence>
<reference evidence="2 3" key="1">
    <citation type="journal article" date="2022" name="Nat. Plants">
        <title>Genomes of leafy and leafless Platanthera orchids illuminate the evolution of mycoheterotrophy.</title>
        <authorList>
            <person name="Li M.H."/>
            <person name="Liu K.W."/>
            <person name="Li Z."/>
            <person name="Lu H.C."/>
            <person name="Ye Q.L."/>
            <person name="Zhang D."/>
            <person name="Wang J.Y."/>
            <person name="Li Y.F."/>
            <person name="Zhong Z.M."/>
            <person name="Liu X."/>
            <person name="Yu X."/>
            <person name="Liu D.K."/>
            <person name="Tu X.D."/>
            <person name="Liu B."/>
            <person name="Hao Y."/>
            <person name="Liao X.Y."/>
            <person name="Jiang Y.T."/>
            <person name="Sun W.H."/>
            <person name="Chen J."/>
            <person name="Chen Y.Q."/>
            <person name="Ai Y."/>
            <person name="Zhai J.W."/>
            <person name="Wu S.S."/>
            <person name="Zhou Z."/>
            <person name="Hsiao Y.Y."/>
            <person name="Wu W.L."/>
            <person name="Chen Y.Y."/>
            <person name="Lin Y.F."/>
            <person name="Hsu J.L."/>
            <person name="Li C.Y."/>
            <person name="Wang Z.W."/>
            <person name="Zhao X."/>
            <person name="Zhong W.Y."/>
            <person name="Ma X.K."/>
            <person name="Ma L."/>
            <person name="Huang J."/>
            <person name="Chen G.Z."/>
            <person name="Huang M.Z."/>
            <person name="Huang L."/>
            <person name="Peng D.H."/>
            <person name="Luo Y.B."/>
            <person name="Zou S.Q."/>
            <person name="Chen S.P."/>
            <person name="Lan S."/>
            <person name="Tsai W.C."/>
            <person name="Van de Peer Y."/>
            <person name="Liu Z.J."/>
        </authorList>
    </citation>
    <scope>NUCLEOTIDE SEQUENCE [LARGE SCALE GENOMIC DNA]</scope>
    <source>
        <strain evidence="2">Lor287</strain>
    </source>
</reference>
<gene>
    <name evidence="2" type="ORF">KSP39_PZI013186</name>
</gene>
<keyword evidence="3" id="KW-1185">Reference proteome</keyword>
<comment type="caution">
    <text evidence="2">The sequence shown here is derived from an EMBL/GenBank/DDBJ whole genome shotgun (WGS) entry which is preliminary data.</text>
</comment>
<evidence type="ECO:0008006" key="4">
    <source>
        <dbReference type="Google" id="ProtNLM"/>
    </source>
</evidence>
<name>A0AAP0BB84_9ASPA</name>
<dbReference type="PANTHER" id="PTHR45500">
    <property type="entry name" value="OS02G0202600 PROTEIN"/>
    <property type="match status" value="1"/>
</dbReference>
<dbReference type="SUPFAM" id="SSF81901">
    <property type="entry name" value="HCP-like"/>
    <property type="match status" value="1"/>
</dbReference>
<dbReference type="InterPro" id="IPR006597">
    <property type="entry name" value="Sel1-like"/>
</dbReference>
<dbReference type="Proteomes" id="UP001418222">
    <property type="component" value="Unassembled WGS sequence"/>
</dbReference>
<dbReference type="EMBL" id="JBBWWQ010000011">
    <property type="protein sequence ID" value="KAK8935047.1"/>
    <property type="molecule type" value="Genomic_DNA"/>
</dbReference>
<evidence type="ECO:0000313" key="2">
    <source>
        <dbReference type="EMBL" id="KAK8935047.1"/>
    </source>
</evidence>
<dbReference type="PANTHER" id="PTHR45500:SF1">
    <property type="entry name" value="OS02G0202600 PROTEIN"/>
    <property type="match status" value="1"/>
</dbReference>
<feature type="region of interest" description="Disordered" evidence="1">
    <location>
        <begin position="1"/>
        <end position="30"/>
    </location>
</feature>
<dbReference type="SMART" id="SM00671">
    <property type="entry name" value="SEL1"/>
    <property type="match status" value="2"/>
</dbReference>
<dbReference type="AlphaFoldDB" id="A0AAP0BB84"/>
<protein>
    <recommendedName>
        <fullName evidence="4">Binding protein</fullName>
    </recommendedName>
</protein>
<organism evidence="2 3">
    <name type="scientific">Platanthera zijinensis</name>
    <dbReference type="NCBI Taxonomy" id="2320716"/>
    <lineage>
        <taxon>Eukaryota</taxon>
        <taxon>Viridiplantae</taxon>
        <taxon>Streptophyta</taxon>
        <taxon>Embryophyta</taxon>
        <taxon>Tracheophyta</taxon>
        <taxon>Spermatophyta</taxon>
        <taxon>Magnoliopsida</taxon>
        <taxon>Liliopsida</taxon>
        <taxon>Asparagales</taxon>
        <taxon>Orchidaceae</taxon>
        <taxon>Orchidoideae</taxon>
        <taxon>Orchideae</taxon>
        <taxon>Orchidinae</taxon>
        <taxon>Platanthera</taxon>
    </lineage>
</organism>